<keyword evidence="2" id="KW-1003">Cell membrane</keyword>
<feature type="transmembrane region" description="Helical" evidence="6">
    <location>
        <begin position="377"/>
        <end position="398"/>
    </location>
</feature>
<keyword evidence="4 6" id="KW-1133">Transmembrane helix</keyword>
<evidence type="ECO:0000256" key="5">
    <source>
        <dbReference type="ARBA" id="ARBA00023136"/>
    </source>
</evidence>
<accession>A0A2N7IA68</accession>
<feature type="transmembrane region" description="Helical" evidence="6">
    <location>
        <begin position="226"/>
        <end position="243"/>
    </location>
</feature>
<feature type="transmembrane region" description="Helical" evidence="6">
    <location>
        <begin position="121"/>
        <end position="139"/>
    </location>
</feature>
<feature type="transmembrane region" description="Helical" evidence="6">
    <location>
        <begin position="151"/>
        <end position="176"/>
    </location>
</feature>
<dbReference type="GO" id="GO:0005886">
    <property type="term" value="C:plasma membrane"/>
    <property type="evidence" value="ECO:0007669"/>
    <property type="project" value="UniProtKB-SubCell"/>
</dbReference>
<keyword evidence="5 6" id="KW-0472">Membrane</keyword>
<proteinExistence type="predicted"/>
<dbReference type="PANTHER" id="PTHR30250:SF26">
    <property type="entry name" value="PSMA PROTEIN"/>
    <property type="match status" value="1"/>
</dbReference>
<comment type="caution">
    <text evidence="7">The sequence shown here is derived from an EMBL/GenBank/DDBJ whole genome shotgun (WGS) entry which is preliminary data.</text>
</comment>
<evidence type="ECO:0000256" key="2">
    <source>
        <dbReference type="ARBA" id="ARBA00022475"/>
    </source>
</evidence>
<feature type="transmembrane region" description="Helical" evidence="6">
    <location>
        <begin position="188"/>
        <end position="206"/>
    </location>
</feature>
<dbReference type="EMBL" id="MCYL01000045">
    <property type="protein sequence ID" value="PML53295.1"/>
    <property type="molecule type" value="Genomic_DNA"/>
</dbReference>
<evidence type="ECO:0000313" key="7">
    <source>
        <dbReference type="EMBL" id="PML53295.1"/>
    </source>
</evidence>
<dbReference type="RefSeq" id="WP_102558481.1">
    <property type="nucleotide sequence ID" value="NZ_MCYL01000045.1"/>
</dbReference>
<keyword evidence="3 6" id="KW-0812">Transmembrane</keyword>
<feature type="transmembrane region" description="Helical" evidence="6">
    <location>
        <begin position="263"/>
        <end position="286"/>
    </location>
</feature>
<reference evidence="8" key="1">
    <citation type="submission" date="2016-07" db="EMBL/GenBank/DDBJ databases">
        <title>Nontailed viruses are major unrecognized killers of bacteria in the ocean.</title>
        <authorList>
            <person name="Kauffman K."/>
            <person name="Hussain F."/>
            <person name="Yang J."/>
            <person name="Arevalo P."/>
            <person name="Brown J."/>
            <person name="Cutler M."/>
            <person name="Kelly L."/>
            <person name="Polz M.F."/>
        </authorList>
    </citation>
    <scope>NUCLEOTIDE SEQUENCE [LARGE SCALE GENOMIC DNA]</scope>
    <source>
        <strain evidence="8">10N.261.51.B8</strain>
    </source>
</reference>
<feature type="transmembrane region" description="Helical" evidence="6">
    <location>
        <begin position="7"/>
        <end position="28"/>
    </location>
</feature>
<name>A0A2N7IA68_9VIBR</name>
<feature type="transmembrane region" description="Helical" evidence="6">
    <location>
        <begin position="40"/>
        <end position="60"/>
    </location>
</feature>
<feature type="transmembrane region" description="Helical" evidence="6">
    <location>
        <begin position="346"/>
        <end position="365"/>
    </location>
</feature>
<dbReference type="PANTHER" id="PTHR30250">
    <property type="entry name" value="PST FAMILY PREDICTED COLANIC ACID TRANSPORTER"/>
    <property type="match status" value="1"/>
</dbReference>
<evidence type="ECO:0000256" key="3">
    <source>
        <dbReference type="ARBA" id="ARBA00022692"/>
    </source>
</evidence>
<comment type="subcellular location">
    <subcellularLocation>
        <location evidence="1">Cell membrane</location>
        <topology evidence="1">Multi-pass membrane protein</topology>
    </subcellularLocation>
</comment>
<gene>
    <name evidence="7" type="ORF">BCT74_12325</name>
</gene>
<evidence type="ECO:0000256" key="6">
    <source>
        <dbReference type="SAM" id="Phobius"/>
    </source>
</evidence>
<feature type="transmembrane region" description="Helical" evidence="6">
    <location>
        <begin position="442"/>
        <end position="460"/>
    </location>
</feature>
<feature type="transmembrane region" description="Helical" evidence="6">
    <location>
        <begin position="307"/>
        <end position="326"/>
    </location>
</feature>
<feature type="transmembrane region" description="Helical" evidence="6">
    <location>
        <begin position="80"/>
        <end position="101"/>
    </location>
</feature>
<dbReference type="Proteomes" id="UP000235746">
    <property type="component" value="Unassembled WGS sequence"/>
</dbReference>
<evidence type="ECO:0000256" key="4">
    <source>
        <dbReference type="ARBA" id="ARBA00022989"/>
    </source>
</evidence>
<feature type="transmembrane region" description="Helical" evidence="6">
    <location>
        <begin position="466"/>
        <end position="486"/>
    </location>
</feature>
<organism evidence="7 8">
    <name type="scientific">Vibrio lentus</name>
    <dbReference type="NCBI Taxonomy" id="136468"/>
    <lineage>
        <taxon>Bacteria</taxon>
        <taxon>Pseudomonadati</taxon>
        <taxon>Pseudomonadota</taxon>
        <taxon>Gammaproteobacteria</taxon>
        <taxon>Vibrionales</taxon>
        <taxon>Vibrionaceae</taxon>
        <taxon>Vibrio</taxon>
    </lineage>
</organism>
<evidence type="ECO:0000313" key="8">
    <source>
        <dbReference type="Proteomes" id="UP000235746"/>
    </source>
</evidence>
<dbReference type="InterPro" id="IPR050833">
    <property type="entry name" value="Poly_Biosynth_Transport"/>
</dbReference>
<evidence type="ECO:0000256" key="1">
    <source>
        <dbReference type="ARBA" id="ARBA00004651"/>
    </source>
</evidence>
<dbReference type="Pfam" id="PF01943">
    <property type="entry name" value="Polysacc_synt"/>
    <property type="match status" value="1"/>
</dbReference>
<dbReference type="AlphaFoldDB" id="A0A2N7IA68"/>
<sequence>MLKNNIIANYASQIYVTLIGILLLPLYIKFMGREAYGLVGFFAMLQAWFSVLDLGLTPTIGRETARYQGGVLSALDFRRLFRALMIIFIVVALIGGGGLFVLSEVIATKWLKLENLPQGQVIFALQIMAISVALRWLTGLYRGVVTGSEKLVWLSGFNAIIATLRFGGVFVSMWFFGFTPVVFFTHQLIIALIENCGLAIKTHYLLPKKKSLSGVIGWSFEPVKPVLKFSLAIAFTASIWVVVTQTDKLVLSGILSLEDYGNFTLAVLVANGIMVIGGPVSIAIMPRMARLHAENKHDEMIAVYRKATQLVAIIGGSAAITLVVTAKPLLIAWTGDIQLTKQVAPILQLYALGNLFLCISAFAYYLQYALGNLRYHLIGNAGLVVILIPSVIFAATHFGGMGAGYIWLVMNALFLFIWVAYVHYKLEPRLHFKWLFNDAMKIIIPAFITANLVYLIDFNWMKSSRVLNMLLVMGVGLVTILVSCIFSDQGREFFKKIKLKFK</sequence>
<protein>
    <submittedName>
        <fullName evidence="7">Polysaccharide biosynthesis protein</fullName>
    </submittedName>
</protein>
<feature type="transmembrane region" description="Helical" evidence="6">
    <location>
        <begin position="404"/>
        <end position="422"/>
    </location>
</feature>
<dbReference type="InterPro" id="IPR002797">
    <property type="entry name" value="Polysacc_synth"/>
</dbReference>